<name>A0A0N4U2S0_DRAME</name>
<evidence type="ECO:0000313" key="6">
    <source>
        <dbReference type="Proteomes" id="UP000274756"/>
    </source>
</evidence>
<dbReference type="PROSITE" id="PS51670">
    <property type="entry name" value="SHKT"/>
    <property type="match status" value="1"/>
</dbReference>
<reference evidence="4 6" key="2">
    <citation type="submission" date="2018-11" db="EMBL/GenBank/DDBJ databases">
        <authorList>
            <consortium name="Pathogen Informatics"/>
        </authorList>
    </citation>
    <scope>NUCLEOTIDE SEQUENCE [LARGE SCALE GENOMIC DNA]</scope>
</reference>
<dbReference type="Proteomes" id="UP000038040">
    <property type="component" value="Unplaced"/>
</dbReference>
<dbReference type="Gene3D" id="1.10.10.1940">
    <property type="match status" value="1"/>
</dbReference>
<dbReference type="WBParaSite" id="DME_0000099501-mRNA-1">
    <property type="protein sequence ID" value="DME_0000099501-mRNA-1"/>
    <property type="gene ID" value="DME_0000099501"/>
</dbReference>
<keyword evidence="1" id="KW-1015">Disulfide bond</keyword>
<feature type="disulfide bond" evidence="1">
    <location>
        <begin position="149"/>
        <end position="167"/>
    </location>
</feature>
<evidence type="ECO:0000313" key="5">
    <source>
        <dbReference type="Proteomes" id="UP000038040"/>
    </source>
</evidence>
<proteinExistence type="predicted"/>
<evidence type="ECO:0000313" key="4">
    <source>
        <dbReference type="EMBL" id="VDN55382.1"/>
    </source>
</evidence>
<sequence>MVTVTDESGQSVERSRPLIPTSRCEDNEPELCGSLFKIPPEVAADNLDDYFLNRKNPLHSITCELLAIQRCLCINIQQLTKCSEFIVYYLLTARIPHVDSEEKCQAIFNAQLCNYSFMAKEALARCPYTCGLCDKDGAGGNCVDLALDCAILMNVMGCDYSHLRTNCKKTCEIDTCITRTTTNTVGGTITSRSR</sequence>
<protein>
    <submittedName>
        <fullName evidence="7">ShKT domain-containing protein</fullName>
    </submittedName>
</protein>
<evidence type="ECO:0000256" key="1">
    <source>
        <dbReference type="PROSITE-ProRule" id="PRU01005"/>
    </source>
</evidence>
<dbReference type="Proteomes" id="UP000274756">
    <property type="component" value="Unassembled WGS sequence"/>
</dbReference>
<dbReference type="EMBL" id="UYYG01001152">
    <property type="protein sequence ID" value="VDN55382.1"/>
    <property type="molecule type" value="Genomic_DNA"/>
</dbReference>
<dbReference type="Pfam" id="PF01549">
    <property type="entry name" value="ShK"/>
    <property type="match status" value="2"/>
</dbReference>
<dbReference type="AlphaFoldDB" id="A0A0N4U2S0"/>
<feature type="disulfide bond" evidence="1">
    <location>
        <begin position="158"/>
        <end position="171"/>
    </location>
</feature>
<accession>A0A0N4U2S0</accession>
<feature type="domain" description="ShKT" evidence="3">
    <location>
        <begin position="142"/>
        <end position="176"/>
    </location>
</feature>
<feature type="compositionally biased region" description="Polar residues" evidence="2">
    <location>
        <begin position="1"/>
        <end position="12"/>
    </location>
</feature>
<organism evidence="5 7">
    <name type="scientific">Dracunculus medinensis</name>
    <name type="common">Guinea worm</name>
    <dbReference type="NCBI Taxonomy" id="318479"/>
    <lineage>
        <taxon>Eukaryota</taxon>
        <taxon>Metazoa</taxon>
        <taxon>Ecdysozoa</taxon>
        <taxon>Nematoda</taxon>
        <taxon>Chromadorea</taxon>
        <taxon>Rhabditida</taxon>
        <taxon>Spirurina</taxon>
        <taxon>Dracunculoidea</taxon>
        <taxon>Dracunculidae</taxon>
        <taxon>Dracunculus</taxon>
    </lineage>
</organism>
<evidence type="ECO:0000313" key="7">
    <source>
        <dbReference type="WBParaSite" id="DME_0000099501-mRNA-1"/>
    </source>
</evidence>
<reference evidence="7" key="1">
    <citation type="submission" date="2017-02" db="UniProtKB">
        <authorList>
            <consortium name="WormBaseParasite"/>
        </authorList>
    </citation>
    <scope>IDENTIFICATION</scope>
</reference>
<gene>
    <name evidence="4" type="ORF">DME_LOCUS5355</name>
</gene>
<evidence type="ECO:0000256" key="2">
    <source>
        <dbReference type="SAM" id="MobiDB-lite"/>
    </source>
</evidence>
<keyword evidence="6" id="KW-1185">Reference proteome</keyword>
<evidence type="ECO:0000259" key="3">
    <source>
        <dbReference type="PROSITE" id="PS51670"/>
    </source>
</evidence>
<feature type="disulfide bond" evidence="1">
    <location>
        <begin position="142"/>
        <end position="176"/>
    </location>
</feature>
<dbReference type="InterPro" id="IPR003582">
    <property type="entry name" value="ShKT_dom"/>
</dbReference>
<feature type="region of interest" description="Disordered" evidence="2">
    <location>
        <begin position="1"/>
        <end position="27"/>
    </location>
</feature>